<reference evidence="2" key="1">
    <citation type="submission" date="2023-03" db="EMBL/GenBank/DDBJ databases">
        <title>Massive genome expansion in bonnet fungi (Mycena s.s.) driven by repeated elements and novel gene families across ecological guilds.</title>
        <authorList>
            <consortium name="Lawrence Berkeley National Laboratory"/>
            <person name="Harder C.B."/>
            <person name="Miyauchi S."/>
            <person name="Viragh M."/>
            <person name="Kuo A."/>
            <person name="Thoen E."/>
            <person name="Andreopoulos B."/>
            <person name="Lu D."/>
            <person name="Skrede I."/>
            <person name="Drula E."/>
            <person name="Henrissat B."/>
            <person name="Morin E."/>
            <person name="Kohler A."/>
            <person name="Barry K."/>
            <person name="LaButti K."/>
            <person name="Morin E."/>
            <person name="Salamov A."/>
            <person name="Lipzen A."/>
            <person name="Mereny Z."/>
            <person name="Hegedus B."/>
            <person name="Baldrian P."/>
            <person name="Stursova M."/>
            <person name="Weitz H."/>
            <person name="Taylor A."/>
            <person name="Grigoriev I.V."/>
            <person name="Nagy L.G."/>
            <person name="Martin F."/>
            <person name="Kauserud H."/>
        </authorList>
    </citation>
    <scope>NUCLEOTIDE SEQUENCE</scope>
    <source>
        <strain evidence="2">CBHHK002</strain>
    </source>
</reference>
<evidence type="ECO:0000313" key="2">
    <source>
        <dbReference type="EMBL" id="KAJ7311003.1"/>
    </source>
</evidence>
<evidence type="ECO:0000313" key="3">
    <source>
        <dbReference type="Proteomes" id="UP001218218"/>
    </source>
</evidence>
<accession>A0AAD6Z7W0</accession>
<gene>
    <name evidence="2" type="ORF">DFH08DRAFT_822836</name>
</gene>
<feature type="region of interest" description="Disordered" evidence="1">
    <location>
        <begin position="1"/>
        <end position="78"/>
    </location>
</feature>
<name>A0AAD6Z7W0_9AGAR</name>
<sequence>MPSTRALPSNSSSSILASSTSLTSTTPLVPQAASKSTPQFGPGATTDATANEGAPQLLQMGTIDPAAPPIPKARPPVVGKHQIQLRVAEIKPQPSINVSGMASYPWGASQLRQRPCSDTVFMSL</sequence>
<protein>
    <submittedName>
        <fullName evidence="2">Uncharacterized protein</fullName>
    </submittedName>
</protein>
<organism evidence="2 3">
    <name type="scientific">Mycena albidolilacea</name>
    <dbReference type="NCBI Taxonomy" id="1033008"/>
    <lineage>
        <taxon>Eukaryota</taxon>
        <taxon>Fungi</taxon>
        <taxon>Dikarya</taxon>
        <taxon>Basidiomycota</taxon>
        <taxon>Agaricomycotina</taxon>
        <taxon>Agaricomycetes</taxon>
        <taxon>Agaricomycetidae</taxon>
        <taxon>Agaricales</taxon>
        <taxon>Marasmiineae</taxon>
        <taxon>Mycenaceae</taxon>
        <taxon>Mycena</taxon>
    </lineage>
</organism>
<keyword evidence="3" id="KW-1185">Reference proteome</keyword>
<dbReference type="AlphaFoldDB" id="A0AAD6Z7W0"/>
<dbReference type="EMBL" id="JARIHO010000076">
    <property type="protein sequence ID" value="KAJ7311003.1"/>
    <property type="molecule type" value="Genomic_DNA"/>
</dbReference>
<proteinExistence type="predicted"/>
<comment type="caution">
    <text evidence="2">The sequence shown here is derived from an EMBL/GenBank/DDBJ whole genome shotgun (WGS) entry which is preliminary data.</text>
</comment>
<evidence type="ECO:0000256" key="1">
    <source>
        <dbReference type="SAM" id="MobiDB-lite"/>
    </source>
</evidence>
<feature type="compositionally biased region" description="Low complexity" evidence="1">
    <location>
        <begin position="1"/>
        <end position="28"/>
    </location>
</feature>
<dbReference type="Proteomes" id="UP001218218">
    <property type="component" value="Unassembled WGS sequence"/>
</dbReference>